<name>A0A5C1A3L6_9BACT</name>
<dbReference type="Proteomes" id="UP000324974">
    <property type="component" value="Chromosome"/>
</dbReference>
<dbReference type="SUPFAM" id="SSF46626">
    <property type="entry name" value="Cytochrome c"/>
    <property type="match status" value="1"/>
</dbReference>
<keyword evidence="3 4" id="KW-0408">Iron</keyword>
<dbReference type="InterPro" id="IPR013043">
    <property type="entry name" value="DUF1595"/>
</dbReference>
<evidence type="ECO:0000256" key="1">
    <source>
        <dbReference type="ARBA" id="ARBA00022617"/>
    </source>
</evidence>
<evidence type="ECO:0000256" key="2">
    <source>
        <dbReference type="ARBA" id="ARBA00022723"/>
    </source>
</evidence>
<dbReference type="Pfam" id="PF07631">
    <property type="entry name" value="PSD4"/>
    <property type="match status" value="1"/>
</dbReference>
<dbReference type="InterPro" id="IPR013042">
    <property type="entry name" value="DUF1592"/>
</dbReference>
<feature type="signal peptide" evidence="5">
    <location>
        <begin position="1"/>
        <end position="26"/>
    </location>
</feature>
<feature type="chain" id="PRO_5023081320" description="Cytochrome c domain-containing protein" evidence="5">
    <location>
        <begin position="27"/>
        <end position="995"/>
    </location>
</feature>
<organism evidence="7 8">
    <name type="scientific">Limnoglobus roseus</name>
    <dbReference type="NCBI Taxonomy" id="2598579"/>
    <lineage>
        <taxon>Bacteria</taxon>
        <taxon>Pseudomonadati</taxon>
        <taxon>Planctomycetota</taxon>
        <taxon>Planctomycetia</taxon>
        <taxon>Gemmatales</taxon>
        <taxon>Gemmataceae</taxon>
        <taxon>Limnoglobus</taxon>
    </lineage>
</organism>
<proteinExistence type="predicted"/>
<sequence>MPGPVRSPISARWLVAALVGFTAACAESPKPAADATRLEQTFEKTVRPFVQTHCISCHGSAKPKGDLDLSPFTTLDAVTADHKRWELVLDRLRAGDMPPKTAKQQPTEELRREVIAWVEAVRKYEGDRTAGDPGPVPARRLSNAEYNYTVRDLTGVDIRPTRDFPVDPANEAGFDNSGESLATSPALVKKYLEAARRVTDHLVFTPTGFEFAPHPTVTETDRDKFCVNRIIAFYKSQRTDLADYFLAAWRYKNRAALGRPEATLNDFATEAGISPKYLTTVWGTLTEKPEDVGPIAALQAMWQELPAGGADKLEAARVSCERMREFATDLRAKLVPTVKNLTAPKVHDGSQPLVLWKNRQFAANRMRYVSGAFTVKDLRLPADSAAAKAMVAPADRDAAKHYEATFEPFCGTFPDAFYVSERARVYLNAAGEKNLAGRLLSAGFHSQMGYFRDDGPLYELMLDDAQRKTLDRLWQELDFSTNAPVRQYTGFIWFDRTDSTFLRDAVFDSFRSEDKDCTSDVKVRKLADAYLAKAKRAGANETAQTAIRDYFQSMGATFRWLDKARLKAEPHHLASLYQFAERAYRRPLTGPDRDRLTAFYRSLRDRDGLGHEDAIRDSVVAVLMSPHFCFRVDLPGPGTATGTTRPLTDPALASRLSYFLWASLPDKELLAHAAAGDLHRPEVLTAQARRMLKDPKARGLATEFGGNWLDIRRFEEHNAVDRGRFTAFDNDLRQAMFEEPVRFFTDLIGRDGSVLDFLYADHTFVNPALARHYGMPVSTGGADGWTRVDGAGKYGRGGLLPMAVFLTKNAPGLRTSPVKRGYWVARRVLGEHIPAPPPNVPELPADEAKLGELTLREALARHRADKACAVCHERFDSLGLVFEAYGPVGERREKDLGGRAVDAKATFPGGSTGDGLAGLTAYIRGHRQQDFADNLGRKLLTYALGRSLLLSDEKLVREMRTKLEANDYRFSSLVEAIITSPQFLNQRGEAAAGTK</sequence>
<feature type="domain" description="Cytochrome c" evidence="6">
    <location>
        <begin position="33"/>
        <end position="122"/>
    </location>
</feature>
<evidence type="ECO:0000256" key="5">
    <source>
        <dbReference type="SAM" id="SignalP"/>
    </source>
</evidence>
<dbReference type="InterPro" id="IPR036909">
    <property type="entry name" value="Cyt_c-like_dom_sf"/>
</dbReference>
<evidence type="ECO:0000256" key="3">
    <source>
        <dbReference type="ARBA" id="ARBA00023004"/>
    </source>
</evidence>
<dbReference type="KEGG" id="lrs:PX52LOC_00527"/>
<dbReference type="GO" id="GO:0046872">
    <property type="term" value="F:metal ion binding"/>
    <property type="evidence" value="ECO:0007669"/>
    <property type="project" value="UniProtKB-KW"/>
</dbReference>
<gene>
    <name evidence="7" type="ORF">PX52LOC_00527</name>
</gene>
<dbReference type="Pfam" id="PF07635">
    <property type="entry name" value="PSCyt1"/>
    <property type="match status" value="1"/>
</dbReference>
<keyword evidence="8" id="KW-1185">Reference proteome</keyword>
<dbReference type="EMBL" id="CP042425">
    <property type="protein sequence ID" value="QEL13669.1"/>
    <property type="molecule type" value="Genomic_DNA"/>
</dbReference>
<dbReference type="Pfam" id="PF07627">
    <property type="entry name" value="PSCyt3"/>
    <property type="match status" value="1"/>
</dbReference>
<evidence type="ECO:0000313" key="8">
    <source>
        <dbReference type="Proteomes" id="UP000324974"/>
    </source>
</evidence>
<dbReference type="Pfam" id="PF07626">
    <property type="entry name" value="PSD3"/>
    <property type="match status" value="1"/>
</dbReference>
<dbReference type="Pfam" id="PF07624">
    <property type="entry name" value="PSD2"/>
    <property type="match status" value="1"/>
</dbReference>
<accession>A0A5C1A3L6</accession>
<dbReference type="RefSeq" id="WP_218575269.1">
    <property type="nucleotide sequence ID" value="NZ_CP042425.1"/>
</dbReference>
<dbReference type="PROSITE" id="PS51257">
    <property type="entry name" value="PROKAR_LIPOPROTEIN"/>
    <property type="match status" value="1"/>
</dbReference>
<dbReference type="InterPro" id="IPR011429">
    <property type="entry name" value="Cyt_c_Planctomycete-type"/>
</dbReference>
<evidence type="ECO:0000256" key="4">
    <source>
        <dbReference type="PROSITE-ProRule" id="PRU00433"/>
    </source>
</evidence>
<evidence type="ECO:0000259" key="6">
    <source>
        <dbReference type="PROSITE" id="PS51007"/>
    </source>
</evidence>
<dbReference type="GO" id="GO:0009055">
    <property type="term" value="F:electron transfer activity"/>
    <property type="evidence" value="ECO:0007669"/>
    <property type="project" value="InterPro"/>
</dbReference>
<dbReference type="PROSITE" id="PS51007">
    <property type="entry name" value="CYTC"/>
    <property type="match status" value="1"/>
</dbReference>
<dbReference type="InterPro" id="IPR011478">
    <property type="entry name" value="DUF1585"/>
</dbReference>
<dbReference type="Pfam" id="PF07637">
    <property type="entry name" value="PSD5"/>
    <property type="match status" value="1"/>
</dbReference>
<protein>
    <recommendedName>
        <fullName evidence="6">Cytochrome c domain-containing protein</fullName>
    </recommendedName>
</protein>
<keyword evidence="2 4" id="KW-0479">Metal-binding</keyword>
<keyword evidence="1 4" id="KW-0349">Heme</keyword>
<dbReference type="InterPro" id="IPR009056">
    <property type="entry name" value="Cyt_c-like_dom"/>
</dbReference>
<dbReference type="GO" id="GO:0020037">
    <property type="term" value="F:heme binding"/>
    <property type="evidence" value="ECO:0007669"/>
    <property type="project" value="InterPro"/>
</dbReference>
<evidence type="ECO:0000313" key="7">
    <source>
        <dbReference type="EMBL" id="QEL13669.1"/>
    </source>
</evidence>
<dbReference type="InterPro" id="IPR013036">
    <property type="entry name" value="DUF1587"/>
</dbReference>
<reference evidence="8" key="1">
    <citation type="submission" date="2019-08" db="EMBL/GenBank/DDBJ databases">
        <title>Limnoglobus roseus gen. nov., sp. nov., a novel freshwater planctomycete with a giant genome from the family Gemmataceae.</title>
        <authorList>
            <person name="Kulichevskaya I.S."/>
            <person name="Naumoff D.G."/>
            <person name="Miroshnikov K."/>
            <person name="Ivanova A."/>
            <person name="Philippov D.A."/>
            <person name="Hakobyan A."/>
            <person name="Rijpstra I.C."/>
            <person name="Sinninghe Damste J.S."/>
            <person name="Liesack W."/>
            <person name="Dedysh S.N."/>
        </authorList>
    </citation>
    <scope>NUCLEOTIDE SEQUENCE [LARGE SCALE GENOMIC DNA]</scope>
    <source>
        <strain evidence="8">PX52</strain>
    </source>
</reference>
<dbReference type="AlphaFoldDB" id="A0A5C1A3L6"/>
<dbReference type="InterPro" id="IPR013039">
    <property type="entry name" value="DUF1588"/>
</dbReference>
<keyword evidence="5" id="KW-0732">Signal</keyword>